<dbReference type="Proteomes" id="UP000317422">
    <property type="component" value="Unassembled WGS sequence"/>
</dbReference>
<feature type="transmembrane region" description="Helical" evidence="6">
    <location>
        <begin position="99"/>
        <end position="121"/>
    </location>
</feature>
<dbReference type="EMBL" id="VFQC01000001">
    <property type="protein sequence ID" value="TQN33351.1"/>
    <property type="molecule type" value="Genomic_DNA"/>
</dbReference>
<dbReference type="InterPro" id="IPR020846">
    <property type="entry name" value="MFS_dom"/>
</dbReference>
<dbReference type="PROSITE" id="PS50850">
    <property type="entry name" value="MFS"/>
    <property type="match status" value="1"/>
</dbReference>
<protein>
    <submittedName>
        <fullName evidence="8">DHA1 family inner membrane transport protein</fullName>
    </submittedName>
</protein>
<feature type="transmembrane region" description="Helical" evidence="6">
    <location>
        <begin position="236"/>
        <end position="255"/>
    </location>
</feature>
<feature type="transmembrane region" description="Helical" evidence="6">
    <location>
        <begin position="128"/>
        <end position="147"/>
    </location>
</feature>
<organism evidence="8 9">
    <name type="scientific">Haloactinospora alba</name>
    <dbReference type="NCBI Taxonomy" id="405555"/>
    <lineage>
        <taxon>Bacteria</taxon>
        <taxon>Bacillati</taxon>
        <taxon>Actinomycetota</taxon>
        <taxon>Actinomycetes</taxon>
        <taxon>Streptosporangiales</taxon>
        <taxon>Nocardiopsidaceae</taxon>
        <taxon>Haloactinospora</taxon>
    </lineage>
</organism>
<feature type="transmembrane region" description="Helical" evidence="6">
    <location>
        <begin position="291"/>
        <end position="309"/>
    </location>
</feature>
<feature type="transmembrane region" description="Helical" evidence="6">
    <location>
        <begin position="199"/>
        <end position="221"/>
    </location>
</feature>
<feature type="transmembrane region" description="Helical" evidence="6">
    <location>
        <begin position="71"/>
        <end position="93"/>
    </location>
</feature>
<feature type="transmembrane region" description="Helical" evidence="6">
    <location>
        <begin position="355"/>
        <end position="377"/>
    </location>
</feature>
<evidence type="ECO:0000256" key="2">
    <source>
        <dbReference type="ARBA" id="ARBA00022475"/>
    </source>
</evidence>
<evidence type="ECO:0000256" key="6">
    <source>
        <dbReference type="SAM" id="Phobius"/>
    </source>
</evidence>
<dbReference type="PANTHER" id="PTHR43124:SF3">
    <property type="entry name" value="CHLORAMPHENICOL EFFLUX PUMP RV0191"/>
    <property type="match status" value="1"/>
</dbReference>
<feature type="transmembrane region" description="Helical" evidence="6">
    <location>
        <begin position="321"/>
        <end position="343"/>
    </location>
</feature>
<dbReference type="RefSeq" id="WP_141924726.1">
    <property type="nucleotide sequence ID" value="NZ_VFQC01000001.1"/>
</dbReference>
<evidence type="ECO:0000313" key="9">
    <source>
        <dbReference type="Proteomes" id="UP000317422"/>
    </source>
</evidence>
<comment type="subcellular location">
    <subcellularLocation>
        <location evidence="1">Cell membrane</location>
        <topology evidence="1">Multi-pass membrane protein</topology>
    </subcellularLocation>
</comment>
<dbReference type="InterPro" id="IPR036259">
    <property type="entry name" value="MFS_trans_sf"/>
</dbReference>
<dbReference type="AlphaFoldDB" id="A0A543NND8"/>
<name>A0A543NND8_9ACTN</name>
<feature type="transmembrane region" description="Helical" evidence="6">
    <location>
        <begin position="42"/>
        <end position="59"/>
    </location>
</feature>
<evidence type="ECO:0000256" key="5">
    <source>
        <dbReference type="ARBA" id="ARBA00023136"/>
    </source>
</evidence>
<keyword evidence="9" id="KW-1185">Reference proteome</keyword>
<evidence type="ECO:0000256" key="3">
    <source>
        <dbReference type="ARBA" id="ARBA00022692"/>
    </source>
</evidence>
<dbReference type="Pfam" id="PF07690">
    <property type="entry name" value="MFS_1"/>
    <property type="match status" value="1"/>
</dbReference>
<dbReference type="InterPro" id="IPR050189">
    <property type="entry name" value="MFS_Efflux_Transporters"/>
</dbReference>
<comment type="caution">
    <text evidence="8">The sequence shown here is derived from an EMBL/GenBank/DDBJ whole genome shotgun (WGS) entry which is preliminary data.</text>
</comment>
<accession>A0A543NND8</accession>
<evidence type="ECO:0000256" key="4">
    <source>
        <dbReference type="ARBA" id="ARBA00022989"/>
    </source>
</evidence>
<dbReference type="GO" id="GO:0005886">
    <property type="term" value="C:plasma membrane"/>
    <property type="evidence" value="ECO:0007669"/>
    <property type="project" value="UniProtKB-SubCell"/>
</dbReference>
<reference evidence="8 9" key="1">
    <citation type="submission" date="2019-06" db="EMBL/GenBank/DDBJ databases">
        <title>Sequencing the genomes of 1000 actinobacteria strains.</title>
        <authorList>
            <person name="Klenk H.-P."/>
        </authorList>
    </citation>
    <scope>NUCLEOTIDE SEQUENCE [LARGE SCALE GENOMIC DNA]</scope>
    <source>
        <strain evidence="8 9">DSM 45015</strain>
    </source>
</reference>
<keyword evidence="3 6" id="KW-0812">Transmembrane</keyword>
<feature type="transmembrane region" description="Helical" evidence="6">
    <location>
        <begin position="159"/>
        <end position="178"/>
    </location>
</feature>
<proteinExistence type="predicted"/>
<dbReference type="GO" id="GO:0022857">
    <property type="term" value="F:transmembrane transporter activity"/>
    <property type="evidence" value="ECO:0007669"/>
    <property type="project" value="InterPro"/>
</dbReference>
<gene>
    <name evidence="8" type="ORF">FHX37_3366</name>
</gene>
<dbReference type="PANTHER" id="PTHR43124">
    <property type="entry name" value="PURINE EFFLUX PUMP PBUE"/>
    <property type="match status" value="1"/>
</dbReference>
<keyword evidence="4 6" id="KW-1133">Transmembrane helix</keyword>
<dbReference type="InterPro" id="IPR011701">
    <property type="entry name" value="MFS"/>
</dbReference>
<evidence type="ECO:0000313" key="8">
    <source>
        <dbReference type="EMBL" id="TQN33351.1"/>
    </source>
</evidence>
<feature type="transmembrane region" description="Helical" evidence="6">
    <location>
        <begin position="267"/>
        <end position="285"/>
    </location>
</feature>
<keyword evidence="5 6" id="KW-0472">Membrane</keyword>
<evidence type="ECO:0000259" key="7">
    <source>
        <dbReference type="PROSITE" id="PS50850"/>
    </source>
</evidence>
<sequence length="410" mass="41596">MPLALLALAVGAFGIGLTEFVIVGLMSGISHDLEVSIPTAGLLVSGYAAGVVVGAPLLTAAGTKAPRKTMLLTLMGIFVAGNLISALAPSYGLLMAGRVVASLTHGAFFGVGSVVAAGLVPEEKRARAVALMFAGLTLANVLGVPMGTALGQQLGWRSTFWAVTVIGLLALALIAALVPHQPADPSATLRGELKAFRNVQVWLALLVTALGFAAFFGIVTYVEPMMTTVAGFPTGAVPWLLVLFGSGLVVGNYVGGKAADRRLMPTLYTVLAGMAVLLVVFAHTLHSPVPAPVTLFVFGAVGFAITPTIQTRVMDEAVQAPALASAVNIAAFNLGNAVTAWVNGAAIDSGAGYTAPAWIGAVFAGAGLAAALLSGGLDRRRRKAVRVRPEAATGAEVGTGADPAPVLERC</sequence>
<keyword evidence="2" id="KW-1003">Cell membrane</keyword>
<dbReference type="SUPFAM" id="SSF103473">
    <property type="entry name" value="MFS general substrate transporter"/>
    <property type="match status" value="1"/>
</dbReference>
<evidence type="ECO:0000256" key="1">
    <source>
        <dbReference type="ARBA" id="ARBA00004651"/>
    </source>
</evidence>
<dbReference type="CDD" id="cd17324">
    <property type="entry name" value="MFS_NepI_like"/>
    <property type="match status" value="1"/>
</dbReference>
<dbReference type="OrthoDB" id="9814237at2"/>
<feature type="domain" description="Major facilitator superfamily (MFS) profile" evidence="7">
    <location>
        <begin position="4"/>
        <end position="382"/>
    </location>
</feature>
<dbReference type="Gene3D" id="1.20.1250.20">
    <property type="entry name" value="MFS general substrate transporter like domains"/>
    <property type="match status" value="2"/>
</dbReference>